<proteinExistence type="predicted"/>
<protein>
    <submittedName>
        <fullName evidence="6">TetR family transcriptional regulator</fullName>
    </submittedName>
</protein>
<feature type="domain" description="HTH tetR-type" evidence="5">
    <location>
        <begin position="10"/>
        <end position="70"/>
    </location>
</feature>
<dbReference type="InterPro" id="IPR009057">
    <property type="entry name" value="Homeodomain-like_sf"/>
</dbReference>
<feature type="DNA-binding region" description="H-T-H motif" evidence="4">
    <location>
        <begin position="33"/>
        <end position="52"/>
    </location>
</feature>
<accession>A0A0F6WQ09</accession>
<keyword evidence="3" id="KW-0804">Transcription</keyword>
<dbReference type="PANTHER" id="PTHR30055">
    <property type="entry name" value="HTH-TYPE TRANSCRIPTIONAL REGULATOR RUTR"/>
    <property type="match status" value="1"/>
</dbReference>
<gene>
    <name evidence="6" type="ORF">YH66_04935</name>
</gene>
<evidence type="ECO:0000256" key="4">
    <source>
        <dbReference type="PROSITE-ProRule" id="PRU00335"/>
    </source>
</evidence>
<evidence type="ECO:0000256" key="3">
    <source>
        <dbReference type="ARBA" id="ARBA00023163"/>
    </source>
</evidence>
<dbReference type="RefSeq" id="WP_003859090.1">
    <property type="nucleotide sequence ID" value="NZ_CP011309.1"/>
</dbReference>
<dbReference type="AlphaFoldDB" id="A0A0F6WQ09"/>
<evidence type="ECO:0000256" key="2">
    <source>
        <dbReference type="ARBA" id="ARBA00023125"/>
    </source>
</evidence>
<keyword evidence="7" id="KW-1185">Reference proteome</keyword>
<dbReference type="InterPro" id="IPR050109">
    <property type="entry name" value="HTH-type_TetR-like_transc_reg"/>
</dbReference>
<keyword evidence="1" id="KW-0805">Transcription regulation</keyword>
<dbReference type="Pfam" id="PF00440">
    <property type="entry name" value="TetR_N"/>
    <property type="match status" value="1"/>
</dbReference>
<dbReference type="InterPro" id="IPR001647">
    <property type="entry name" value="HTH_TetR"/>
</dbReference>
<evidence type="ECO:0000259" key="5">
    <source>
        <dbReference type="PROSITE" id="PS50977"/>
    </source>
</evidence>
<name>A0A0F6WQ09_9CORY</name>
<dbReference type="GO" id="GO:0000976">
    <property type="term" value="F:transcription cis-regulatory region binding"/>
    <property type="evidence" value="ECO:0007669"/>
    <property type="project" value="TreeGrafter"/>
</dbReference>
<evidence type="ECO:0000256" key="1">
    <source>
        <dbReference type="ARBA" id="ARBA00023015"/>
    </source>
</evidence>
<dbReference type="PROSITE" id="PS50977">
    <property type="entry name" value="HTH_TETR_2"/>
    <property type="match status" value="1"/>
</dbReference>
<organism evidence="6 7">
    <name type="scientific">[Brevibacterium] flavum</name>
    <dbReference type="NCBI Taxonomy" id="92706"/>
    <lineage>
        <taxon>Bacteria</taxon>
        <taxon>Bacillati</taxon>
        <taxon>Actinomycetota</taxon>
        <taxon>Actinomycetes</taxon>
        <taxon>Mycobacteriales</taxon>
        <taxon>Corynebacteriaceae</taxon>
        <taxon>Corynebacterium</taxon>
    </lineage>
</organism>
<dbReference type="PATRIC" id="fig|92706.3.peg.1024"/>
<dbReference type="PANTHER" id="PTHR30055:SF238">
    <property type="entry name" value="MYCOFACTOCIN BIOSYNTHESIS TRANSCRIPTIONAL REGULATOR MFTR-RELATED"/>
    <property type="match status" value="1"/>
</dbReference>
<reference evidence="6 7" key="1">
    <citation type="submission" date="2015-04" db="EMBL/GenBank/DDBJ databases">
        <title>Complete Genome Sequence of Brevibacterium flavum ATCC 15168.</title>
        <authorList>
            <person name="Ahn J."/>
            <person name="Park G."/>
            <person name="Jeon W."/>
            <person name="Jang Y."/>
            <person name="Jang M."/>
            <person name="Lee H."/>
            <person name="Lee H."/>
        </authorList>
    </citation>
    <scope>NUCLEOTIDE SEQUENCE [LARGE SCALE GENOMIC DNA]</scope>
    <source>
        <strain evidence="6 7">ATCC 15168</strain>
    </source>
</reference>
<dbReference type="HOGENOM" id="CLU_069356_2_3_11"/>
<evidence type="ECO:0000313" key="6">
    <source>
        <dbReference type="EMBL" id="AKF26945.1"/>
    </source>
</evidence>
<dbReference type="Gene3D" id="1.10.357.10">
    <property type="entry name" value="Tetracycline Repressor, domain 2"/>
    <property type="match status" value="1"/>
</dbReference>
<keyword evidence="2 4" id="KW-0238">DNA-binding</keyword>
<dbReference type="Proteomes" id="UP000034037">
    <property type="component" value="Chromosome"/>
</dbReference>
<dbReference type="SUPFAM" id="SSF46689">
    <property type="entry name" value="Homeodomain-like"/>
    <property type="match status" value="1"/>
</dbReference>
<evidence type="ECO:0000313" key="7">
    <source>
        <dbReference type="Proteomes" id="UP000034037"/>
    </source>
</evidence>
<sequence length="193" mass="21470">MSGLRETKKAATRTALSRAAAEIALMEGPEAFTVAAIAAAAGVSPRTFHNYFPSREDALVQFVVIRVQELTDQLYEFPTSVPPRDAIEQLVINQLRDGDDAMDSFSAMFRIGEILENLDPIKCVIDKERLIAPLLEFMVERDKDLDKFDAATLIHLHAAAIATSLHTFYQAPEPRDIEDGVALIRRACAWIKK</sequence>
<dbReference type="GO" id="GO:0003700">
    <property type="term" value="F:DNA-binding transcription factor activity"/>
    <property type="evidence" value="ECO:0007669"/>
    <property type="project" value="TreeGrafter"/>
</dbReference>
<dbReference type="EMBL" id="CP011309">
    <property type="protein sequence ID" value="AKF26945.1"/>
    <property type="molecule type" value="Genomic_DNA"/>
</dbReference>